<comment type="subcellular location">
    <subcellularLocation>
        <location evidence="6">Cell membrane</location>
        <topology evidence="6">Multi-pass membrane protein</topology>
    </subcellularLocation>
    <subcellularLocation>
        <location evidence="1">Membrane</location>
    </subcellularLocation>
</comment>
<dbReference type="CDD" id="cd06662">
    <property type="entry name" value="SURF1"/>
    <property type="match status" value="1"/>
</dbReference>
<dbReference type="EMBL" id="JAGSOY010000082">
    <property type="protein sequence ID" value="MBU2713477.1"/>
    <property type="molecule type" value="Genomic_DNA"/>
</dbReference>
<dbReference type="RefSeq" id="WP_215821762.1">
    <property type="nucleotide sequence ID" value="NZ_JAGSOY010000082.1"/>
</dbReference>
<dbReference type="PROSITE" id="PS50895">
    <property type="entry name" value="SURF1"/>
    <property type="match status" value="1"/>
</dbReference>
<dbReference type="Proteomes" id="UP000690515">
    <property type="component" value="Unassembled WGS sequence"/>
</dbReference>
<evidence type="ECO:0000313" key="7">
    <source>
        <dbReference type="EMBL" id="MBU2713477.1"/>
    </source>
</evidence>
<evidence type="ECO:0000256" key="2">
    <source>
        <dbReference type="ARBA" id="ARBA00007165"/>
    </source>
</evidence>
<evidence type="ECO:0000256" key="6">
    <source>
        <dbReference type="RuleBase" id="RU363076"/>
    </source>
</evidence>
<feature type="transmembrane region" description="Helical" evidence="6">
    <location>
        <begin position="209"/>
        <end position="231"/>
    </location>
</feature>
<evidence type="ECO:0000256" key="5">
    <source>
        <dbReference type="ARBA" id="ARBA00023136"/>
    </source>
</evidence>
<dbReference type="Pfam" id="PF02104">
    <property type="entry name" value="SURF1"/>
    <property type="match status" value="1"/>
</dbReference>
<keyword evidence="8" id="KW-1185">Reference proteome</keyword>
<sequence length="241" mass="27791">MKYFIRIVLLSLVTIPLFIYLGFWQLGRAEEKKNILNNYHLLKKSAPLVIHSVEQITSLANYQPISLSGKFDNKRFFLLDNQIINGHTGYDVIMPFYLNNGDIVLINRGWVPQGITRTKLPVIDPVPNHVNLQGKLYQPSNHFVLKEDILTNSIWPQVIQRLNLKQLYSTLSSPKILNKVVILSPNSAYTFTHHLKPVNILPEKHTAYAVQWFALACLVLMMVFVTGFYAYRNKRNSILNK</sequence>
<protein>
    <recommendedName>
        <fullName evidence="6">SURF1-like protein</fullName>
    </recommendedName>
</protein>
<evidence type="ECO:0000256" key="1">
    <source>
        <dbReference type="ARBA" id="ARBA00004370"/>
    </source>
</evidence>
<evidence type="ECO:0000256" key="4">
    <source>
        <dbReference type="ARBA" id="ARBA00022989"/>
    </source>
</evidence>
<evidence type="ECO:0000313" key="8">
    <source>
        <dbReference type="Proteomes" id="UP000690515"/>
    </source>
</evidence>
<keyword evidence="5 6" id="KW-0472">Membrane</keyword>
<dbReference type="InterPro" id="IPR045214">
    <property type="entry name" value="Surf1/Surf4"/>
</dbReference>
<dbReference type="PANTHER" id="PTHR23427:SF2">
    <property type="entry name" value="SURFEIT LOCUS PROTEIN 1"/>
    <property type="match status" value="1"/>
</dbReference>
<name>A0ABS5ZHG7_9GAMM</name>
<keyword evidence="3 6" id="KW-0812">Transmembrane</keyword>
<proteinExistence type="inferred from homology"/>
<organism evidence="7 8">
    <name type="scientific">Zooshikella harenae</name>
    <dbReference type="NCBI Taxonomy" id="2827238"/>
    <lineage>
        <taxon>Bacteria</taxon>
        <taxon>Pseudomonadati</taxon>
        <taxon>Pseudomonadota</taxon>
        <taxon>Gammaproteobacteria</taxon>
        <taxon>Oceanospirillales</taxon>
        <taxon>Zooshikellaceae</taxon>
        <taxon>Zooshikella</taxon>
    </lineage>
</organism>
<reference evidence="7 8" key="1">
    <citation type="submission" date="2021-04" db="EMBL/GenBank/DDBJ databases">
        <authorList>
            <person name="Pira H."/>
            <person name="Risdian C."/>
            <person name="Wink J."/>
        </authorList>
    </citation>
    <scope>NUCLEOTIDE SEQUENCE [LARGE SCALE GENOMIC DNA]</scope>
    <source>
        <strain evidence="7 8">WH53</strain>
    </source>
</reference>
<gene>
    <name evidence="7" type="ORF">KCG35_20670</name>
</gene>
<accession>A0ABS5ZHG7</accession>
<comment type="similarity">
    <text evidence="2 6">Belongs to the SURF1 family.</text>
</comment>
<keyword evidence="6" id="KW-1003">Cell membrane</keyword>
<comment type="caution">
    <text evidence="6">Lacks conserved residue(s) required for the propagation of feature annotation.</text>
</comment>
<comment type="caution">
    <text evidence="7">The sequence shown here is derived from an EMBL/GenBank/DDBJ whole genome shotgun (WGS) entry which is preliminary data.</text>
</comment>
<evidence type="ECO:0000256" key="3">
    <source>
        <dbReference type="ARBA" id="ARBA00022692"/>
    </source>
</evidence>
<keyword evidence="4 6" id="KW-1133">Transmembrane helix</keyword>
<dbReference type="PANTHER" id="PTHR23427">
    <property type="entry name" value="SURFEIT LOCUS PROTEIN"/>
    <property type="match status" value="1"/>
</dbReference>
<dbReference type="InterPro" id="IPR002994">
    <property type="entry name" value="Surf1/Shy1"/>
</dbReference>